<dbReference type="PROSITE" id="PS00028">
    <property type="entry name" value="ZINC_FINGER_C2H2_1"/>
    <property type="match status" value="4"/>
</dbReference>
<feature type="region of interest" description="Disordered" evidence="8">
    <location>
        <begin position="1"/>
        <end position="140"/>
    </location>
</feature>
<reference evidence="10" key="1">
    <citation type="submission" date="2023-03" db="EMBL/GenBank/DDBJ databases">
        <title>Mating type loci evolution in Malassezia.</title>
        <authorList>
            <person name="Coelho M.A."/>
        </authorList>
    </citation>
    <scope>NUCLEOTIDE SEQUENCE</scope>
    <source>
        <strain evidence="10">CBS 14135</strain>
    </source>
</reference>
<evidence type="ECO:0000313" key="10">
    <source>
        <dbReference type="EMBL" id="WFC96611.1"/>
    </source>
</evidence>
<evidence type="ECO:0000256" key="8">
    <source>
        <dbReference type="SAM" id="MobiDB-lite"/>
    </source>
</evidence>
<dbReference type="GO" id="GO:0031519">
    <property type="term" value="C:PcG protein complex"/>
    <property type="evidence" value="ECO:0007669"/>
    <property type="project" value="TreeGrafter"/>
</dbReference>
<feature type="domain" description="C2H2-type" evidence="9">
    <location>
        <begin position="519"/>
        <end position="548"/>
    </location>
</feature>
<feature type="region of interest" description="Disordered" evidence="8">
    <location>
        <begin position="228"/>
        <end position="321"/>
    </location>
</feature>
<feature type="compositionally biased region" description="Polar residues" evidence="8">
    <location>
        <begin position="62"/>
        <end position="77"/>
    </location>
</feature>
<proteinExistence type="predicted"/>
<feature type="region of interest" description="Disordered" evidence="8">
    <location>
        <begin position="444"/>
        <end position="463"/>
    </location>
</feature>
<comment type="subcellular location">
    <subcellularLocation>
        <location evidence="1">Nucleus</location>
    </subcellularLocation>
</comment>
<evidence type="ECO:0000256" key="6">
    <source>
        <dbReference type="ARBA" id="ARBA00023242"/>
    </source>
</evidence>
<evidence type="ECO:0000256" key="4">
    <source>
        <dbReference type="ARBA" id="ARBA00022771"/>
    </source>
</evidence>
<gene>
    <name evidence="10" type="ORF">MBRA1_003272</name>
</gene>
<dbReference type="GO" id="GO:0005667">
    <property type="term" value="C:transcription regulator complex"/>
    <property type="evidence" value="ECO:0007669"/>
    <property type="project" value="TreeGrafter"/>
</dbReference>
<dbReference type="FunFam" id="3.30.160.60:FF:000125">
    <property type="entry name" value="Putative zinc finger protein 143"/>
    <property type="match status" value="2"/>
</dbReference>
<dbReference type="FunFam" id="3.30.160.60:FF:000744">
    <property type="entry name" value="zinc finger E-box-binding homeobox 1"/>
    <property type="match status" value="1"/>
</dbReference>
<dbReference type="PROSITE" id="PS50157">
    <property type="entry name" value="ZINC_FINGER_C2H2_2"/>
    <property type="match status" value="4"/>
</dbReference>
<evidence type="ECO:0000256" key="3">
    <source>
        <dbReference type="ARBA" id="ARBA00022737"/>
    </source>
</evidence>
<dbReference type="PANTHER" id="PTHR14003:SF20">
    <property type="entry name" value="FINGER DOMAIN PROTEIN, PUTATIVE (AFU_ORTHOLOGUE AFUA_4G10380)-RELATED"/>
    <property type="match status" value="1"/>
</dbReference>
<keyword evidence="11" id="KW-1185">Reference proteome</keyword>
<feature type="region of interest" description="Disordered" evidence="8">
    <location>
        <begin position="598"/>
        <end position="635"/>
    </location>
</feature>
<protein>
    <recommendedName>
        <fullName evidence="9">C2H2-type domain-containing protein</fullName>
    </recommendedName>
</protein>
<dbReference type="Pfam" id="PF00096">
    <property type="entry name" value="zf-C2H2"/>
    <property type="match status" value="4"/>
</dbReference>
<keyword evidence="6" id="KW-0539">Nucleus</keyword>
<feature type="compositionally biased region" description="Polar residues" evidence="8">
    <location>
        <begin position="174"/>
        <end position="183"/>
    </location>
</feature>
<feature type="domain" description="C2H2-type" evidence="9">
    <location>
        <begin position="549"/>
        <end position="578"/>
    </location>
</feature>
<feature type="compositionally biased region" description="Acidic residues" evidence="8">
    <location>
        <begin position="619"/>
        <end position="635"/>
    </location>
</feature>
<evidence type="ECO:0000256" key="1">
    <source>
        <dbReference type="ARBA" id="ARBA00004123"/>
    </source>
</evidence>
<feature type="compositionally biased region" description="Pro residues" evidence="8">
    <location>
        <begin position="1"/>
        <end position="12"/>
    </location>
</feature>
<keyword evidence="5" id="KW-0862">Zinc</keyword>
<evidence type="ECO:0000256" key="7">
    <source>
        <dbReference type="PROSITE-ProRule" id="PRU00042"/>
    </source>
</evidence>
<evidence type="ECO:0000256" key="5">
    <source>
        <dbReference type="ARBA" id="ARBA00022833"/>
    </source>
</evidence>
<dbReference type="AlphaFoldDB" id="A0AAF0DX88"/>
<accession>A0AAF0DX88</accession>
<dbReference type="SUPFAM" id="SSF57667">
    <property type="entry name" value="beta-beta-alpha zinc fingers"/>
    <property type="match status" value="2"/>
</dbReference>
<feature type="compositionally biased region" description="Low complexity" evidence="8">
    <location>
        <begin position="13"/>
        <end position="24"/>
    </location>
</feature>
<dbReference type="GO" id="GO:0000978">
    <property type="term" value="F:RNA polymerase II cis-regulatory region sequence-specific DNA binding"/>
    <property type="evidence" value="ECO:0007669"/>
    <property type="project" value="TreeGrafter"/>
</dbReference>
<evidence type="ECO:0000259" key="9">
    <source>
        <dbReference type="PROSITE" id="PS50157"/>
    </source>
</evidence>
<dbReference type="Gene3D" id="3.30.160.60">
    <property type="entry name" value="Classic Zinc Finger"/>
    <property type="match status" value="4"/>
</dbReference>
<dbReference type="FunFam" id="3.30.160.60:FF:002343">
    <property type="entry name" value="Zinc finger protein 33A"/>
    <property type="match status" value="1"/>
</dbReference>
<dbReference type="PANTHER" id="PTHR14003">
    <property type="entry name" value="TRANSCRIPTIONAL REPRESSOR PROTEIN YY"/>
    <property type="match status" value="1"/>
</dbReference>
<keyword evidence="3" id="KW-0677">Repeat</keyword>
<feature type="domain" description="C2H2-type" evidence="9">
    <location>
        <begin position="491"/>
        <end position="518"/>
    </location>
</feature>
<dbReference type="InterPro" id="IPR036236">
    <property type="entry name" value="Znf_C2H2_sf"/>
</dbReference>
<feature type="domain" description="C2H2-type" evidence="9">
    <location>
        <begin position="579"/>
        <end position="603"/>
    </location>
</feature>
<dbReference type="EMBL" id="CP119954">
    <property type="protein sequence ID" value="WFC96611.1"/>
    <property type="molecule type" value="Genomic_DNA"/>
</dbReference>
<keyword evidence="4 7" id="KW-0863">Zinc-finger</keyword>
<feature type="compositionally biased region" description="Low complexity" evidence="8">
    <location>
        <begin position="95"/>
        <end position="124"/>
    </location>
</feature>
<dbReference type="InterPro" id="IPR013087">
    <property type="entry name" value="Znf_C2H2_type"/>
</dbReference>
<evidence type="ECO:0000256" key="2">
    <source>
        <dbReference type="ARBA" id="ARBA00022723"/>
    </source>
</evidence>
<keyword evidence="2" id="KW-0479">Metal-binding</keyword>
<sequence length="635" mass="66465">MNRLPPILPPPSGGSSSNPPSNVPKLAMHDAYGAPSPSGSPRLMLAHHLPGGKMSPYRDSSARLSSHMGSPRTSSPRISALARDAAMNSVHYPTSSSRPASPGAAGLERAYSPSPGSAAQSAAARMSNRPLFRRSSDVAPFARTVSGDGAVFEDAAAHASRGNSPSASDERRGSTGSLAQPTPQRGYAPPDAYAASPKRDALREGYRYGPAGAGAAWRQPGALAARDSPAWLDTGRNSPFASSAVRGAAGADAAPGADDDAGAQADAPAAAVTGRAPRPPALRIGDERRFDVASAHSSPGPSPYLGAAPTPPPPPPGMAGTAYAAMRAERYGDAYAGAAAAGPMYRTASLTGAQSPYPHSPRPFPRGMAYRPPEWQGEGYVSDSHAADDYRKAKYEGSDAYADAYDAPPAPYYGAPGAAYAYPRGDAAAYKYAGAHGAAGAEMDMSSDEDASDAEKRAKGRKGAVLPAARFAAKSDGTSVPESDSGGPKLHVCDACSKTFSRRSDLARHRRIHTGERPYPCEFPGCGKSFIQRSALTVHSRVHSGERPHQCEFEGCGKSFSDSSSLARHRRTHTGRRPYVCTVPSCGKMFTRRTTLNRHVRSHQLPMKKGGADLYKDDDNADSDEEEPSDESSEE</sequence>
<name>A0AAF0DX88_9BASI</name>
<organism evidence="10 11">
    <name type="scientific">Malassezia brasiliensis</name>
    <dbReference type="NCBI Taxonomy" id="1821822"/>
    <lineage>
        <taxon>Eukaryota</taxon>
        <taxon>Fungi</taxon>
        <taxon>Dikarya</taxon>
        <taxon>Basidiomycota</taxon>
        <taxon>Ustilaginomycotina</taxon>
        <taxon>Malasseziomycetes</taxon>
        <taxon>Malasseziales</taxon>
        <taxon>Malasseziaceae</taxon>
        <taxon>Malassezia</taxon>
    </lineage>
</organism>
<dbReference type="GO" id="GO:0008270">
    <property type="term" value="F:zinc ion binding"/>
    <property type="evidence" value="ECO:0007669"/>
    <property type="project" value="UniProtKB-KW"/>
</dbReference>
<dbReference type="Proteomes" id="UP001216638">
    <property type="component" value="Chromosome 4"/>
</dbReference>
<feature type="compositionally biased region" description="Low complexity" evidence="8">
    <location>
        <begin position="247"/>
        <end position="271"/>
    </location>
</feature>
<dbReference type="SMART" id="SM00355">
    <property type="entry name" value="ZnF_C2H2"/>
    <property type="match status" value="4"/>
</dbReference>
<feature type="region of interest" description="Disordered" evidence="8">
    <location>
        <begin position="153"/>
        <end position="199"/>
    </location>
</feature>
<evidence type="ECO:0000313" key="11">
    <source>
        <dbReference type="Proteomes" id="UP001216638"/>
    </source>
</evidence>
<dbReference type="GO" id="GO:0000981">
    <property type="term" value="F:DNA-binding transcription factor activity, RNA polymerase II-specific"/>
    <property type="evidence" value="ECO:0007669"/>
    <property type="project" value="UniProtKB-ARBA"/>
</dbReference>
<feature type="region of interest" description="Disordered" evidence="8">
    <location>
        <begin position="352"/>
        <end position="382"/>
    </location>
</feature>
<dbReference type="GO" id="GO:0000785">
    <property type="term" value="C:chromatin"/>
    <property type="evidence" value="ECO:0007669"/>
    <property type="project" value="TreeGrafter"/>
</dbReference>